<organism evidence="1 2">
    <name type="scientific">Plutella xylostella</name>
    <name type="common">Diamondback moth</name>
    <name type="synonym">Plutella maculipennis</name>
    <dbReference type="NCBI Taxonomy" id="51655"/>
    <lineage>
        <taxon>Eukaryota</taxon>
        <taxon>Metazoa</taxon>
        <taxon>Ecdysozoa</taxon>
        <taxon>Arthropoda</taxon>
        <taxon>Hexapoda</taxon>
        <taxon>Insecta</taxon>
        <taxon>Pterygota</taxon>
        <taxon>Neoptera</taxon>
        <taxon>Endopterygota</taxon>
        <taxon>Lepidoptera</taxon>
        <taxon>Glossata</taxon>
        <taxon>Ditrysia</taxon>
        <taxon>Yponomeutoidea</taxon>
        <taxon>Plutellidae</taxon>
        <taxon>Plutella</taxon>
    </lineage>
</organism>
<accession>A0ABQ7QME1</accession>
<protein>
    <submittedName>
        <fullName evidence="1">Uncharacterized protein</fullName>
    </submittedName>
</protein>
<name>A0ABQ7QME1_PLUXY</name>
<dbReference type="EMBL" id="JAHIBW010000012">
    <property type="protein sequence ID" value="KAG7306354.1"/>
    <property type="molecule type" value="Genomic_DNA"/>
</dbReference>
<dbReference type="PANTHER" id="PTHR37984:SF15">
    <property type="entry name" value="INTEGRASE CATALYTIC DOMAIN-CONTAINING PROTEIN"/>
    <property type="match status" value="1"/>
</dbReference>
<dbReference type="InterPro" id="IPR012337">
    <property type="entry name" value="RNaseH-like_sf"/>
</dbReference>
<dbReference type="InterPro" id="IPR050951">
    <property type="entry name" value="Retrovirus_Pol_polyprotein"/>
</dbReference>
<dbReference type="InterPro" id="IPR036397">
    <property type="entry name" value="RNaseH_sf"/>
</dbReference>
<comment type="caution">
    <text evidence="1">The sequence shown here is derived from an EMBL/GenBank/DDBJ whole genome shotgun (WGS) entry which is preliminary data.</text>
</comment>
<dbReference type="Proteomes" id="UP000823941">
    <property type="component" value="Chromosome 12"/>
</dbReference>
<evidence type="ECO:0000313" key="1">
    <source>
        <dbReference type="EMBL" id="KAG7306354.1"/>
    </source>
</evidence>
<gene>
    <name evidence="1" type="ORF">JYU34_008978</name>
</gene>
<dbReference type="Gene3D" id="3.30.420.10">
    <property type="entry name" value="Ribonuclease H-like superfamily/Ribonuclease H"/>
    <property type="match status" value="2"/>
</dbReference>
<reference evidence="1 2" key="1">
    <citation type="submission" date="2021-06" db="EMBL/GenBank/DDBJ databases">
        <title>A haploid diamondback moth (Plutella xylostella L.) genome assembly resolves 31 chromosomes and identifies a diamide resistance mutation.</title>
        <authorList>
            <person name="Ward C.M."/>
            <person name="Perry K.D."/>
            <person name="Baker G."/>
            <person name="Powis K."/>
            <person name="Heckel D.G."/>
            <person name="Baxter S.W."/>
        </authorList>
    </citation>
    <scope>NUCLEOTIDE SEQUENCE [LARGE SCALE GENOMIC DNA]</scope>
    <source>
        <strain evidence="1 2">LV</strain>
        <tissue evidence="1">Single pupa</tissue>
    </source>
</reference>
<proteinExistence type="predicted"/>
<keyword evidence="2" id="KW-1185">Reference proteome</keyword>
<evidence type="ECO:0000313" key="2">
    <source>
        <dbReference type="Proteomes" id="UP000823941"/>
    </source>
</evidence>
<dbReference type="SUPFAM" id="SSF53098">
    <property type="entry name" value="Ribonuclease H-like"/>
    <property type="match status" value="1"/>
</dbReference>
<dbReference type="PANTHER" id="PTHR37984">
    <property type="entry name" value="PROTEIN CBG26694"/>
    <property type="match status" value="1"/>
</dbReference>
<sequence length="341" mass="39704">MEEAQEHFEESLDKFLKRRYQHVRIPVIPPKSKYLQMCARVLRGKAKTKTIELSPSDYLFLRKYDVALRDGQERLVEAVLLQPMAIQPRVGKIYLYKEEIFDTLHKAHIETGHGNADDVMRHLKPYQNVTINIVHMFLKYCKECTENTWKEELPIKENNVCQIGLIDMHEHPDRQYKHIFVFRDNSTKFILLYPLVGTSTEIVAKVLLDIFTIFGAPSELMCDNMELTGNTIQELGGLWPELKDISLKFQKLDEQLLDVKDSLMSWIKDKKSSKWSEGLRQLQLRMNGTNHSDLSCSPYEAMFGRKLNVDNGEKKSTIEAVCSQKDDFKKNIECNNNNDLM</sequence>